<evidence type="ECO:0000313" key="1">
    <source>
        <dbReference type="EMBL" id="MCC8395956.1"/>
    </source>
</evidence>
<evidence type="ECO:0000313" key="2">
    <source>
        <dbReference type="Proteomes" id="UP001431019"/>
    </source>
</evidence>
<name>A0ABS8K1C2_9BURK</name>
<organism evidence="1 2">
    <name type="scientific">Paraburkholderia sejongensis</name>
    <dbReference type="NCBI Taxonomy" id="2886946"/>
    <lineage>
        <taxon>Bacteria</taxon>
        <taxon>Pseudomonadati</taxon>
        <taxon>Pseudomonadota</taxon>
        <taxon>Betaproteobacteria</taxon>
        <taxon>Burkholderiales</taxon>
        <taxon>Burkholderiaceae</taxon>
        <taxon>Paraburkholderia</taxon>
    </lineage>
</organism>
<dbReference type="EMBL" id="JAJITD010000015">
    <property type="protein sequence ID" value="MCC8395956.1"/>
    <property type="molecule type" value="Genomic_DNA"/>
</dbReference>
<keyword evidence="2" id="KW-1185">Reference proteome</keyword>
<dbReference type="RefSeq" id="WP_230512314.1">
    <property type="nucleotide sequence ID" value="NZ_JAJITD010000015.1"/>
</dbReference>
<sequence length="96" mass="10150">MEKTYRYRGFDIVVNALRLGDDVGRCDTTAPAYMAGVKLSAQLPSGEWSTAFRAGPVPGRISADLREVFVAGFAAATRVIDDVVGVMGDALVVQAA</sequence>
<accession>A0ABS8K1C2</accession>
<comment type="caution">
    <text evidence="1">The sequence shown here is derived from an EMBL/GenBank/DDBJ whole genome shotgun (WGS) entry which is preliminary data.</text>
</comment>
<reference evidence="1 2" key="1">
    <citation type="submission" date="2021-11" db="EMBL/GenBank/DDBJ databases">
        <authorList>
            <person name="Oh E.-T."/>
            <person name="Kim S.-B."/>
        </authorList>
    </citation>
    <scope>NUCLEOTIDE SEQUENCE [LARGE SCALE GENOMIC DNA]</scope>
    <source>
        <strain evidence="1 2">MMS20-SJTR3</strain>
    </source>
</reference>
<proteinExistence type="predicted"/>
<protein>
    <submittedName>
        <fullName evidence="1">Uncharacterized protein</fullName>
    </submittedName>
</protein>
<dbReference type="Proteomes" id="UP001431019">
    <property type="component" value="Unassembled WGS sequence"/>
</dbReference>
<gene>
    <name evidence="1" type="ORF">LJ656_25555</name>
</gene>